<organism evidence="7 8">
    <name type="scientific">Umezakia ovalisporum FSS-62</name>
    <dbReference type="NCBI Taxonomy" id="2971776"/>
    <lineage>
        <taxon>Bacteria</taxon>
        <taxon>Bacillati</taxon>
        <taxon>Cyanobacteriota</taxon>
        <taxon>Cyanophyceae</taxon>
        <taxon>Nostocales</taxon>
        <taxon>Nodulariaceae</taxon>
        <taxon>Umezakia</taxon>
    </lineage>
</organism>
<feature type="transmembrane region" description="Helical" evidence="6">
    <location>
        <begin position="55"/>
        <end position="80"/>
    </location>
</feature>
<evidence type="ECO:0000256" key="3">
    <source>
        <dbReference type="ARBA" id="ARBA00022692"/>
    </source>
</evidence>
<feature type="transmembrane region" description="Helical" evidence="6">
    <location>
        <begin position="25"/>
        <end position="43"/>
    </location>
</feature>
<reference evidence="7 8" key="1">
    <citation type="journal article" date="2023" name="J. Phycol.">
        <title>Chrysosporum ovalisporum is synonymous with the true-branching cyanobacterium Umezakia natans (Nostocales/Aphanizomenonaceae).</title>
        <authorList>
            <person name="McGregor G.B."/>
            <person name="Sendall B.C."/>
            <person name="Niiyama Y."/>
            <person name="Tuji A."/>
            <person name="Willis A."/>
        </authorList>
    </citation>
    <scope>NUCLEOTIDE SEQUENCE [LARGE SCALE GENOMIC DNA]</scope>
    <source>
        <strain evidence="7 8">FSS-62</strain>
    </source>
</reference>
<protein>
    <submittedName>
        <fullName evidence="7">AI-2E family transporter</fullName>
    </submittedName>
</protein>
<dbReference type="PANTHER" id="PTHR21716:SF62">
    <property type="entry name" value="TRANSPORT PROTEIN YDBI-RELATED"/>
    <property type="match status" value="1"/>
</dbReference>
<dbReference type="Proteomes" id="UP001159370">
    <property type="component" value="Unassembled WGS sequence"/>
</dbReference>
<dbReference type="GO" id="GO:0016020">
    <property type="term" value="C:membrane"/>
    <property type="evidence" value="ECO:0007669"/>
    <property type="project" value="UniProtKB-SubCell"/>
</dbReference>
<feature type="transmembrane region" description="Helical" evidence="6">
    <location>
        <begin position="207"/>
        <end position="235"/>
    </location>
</feature>
<dbReference type="GO" id="GO:0055085">
    <property type="term" value="P:transmembrane transport"/>
    <property type="evidence" value="ECO:0007669"/>
    <property type="project" value="TreeGrafter"/>
</dbReference>
<comment type="caution">
    <text evidence="7">The sequence shown here is derived from an EMBL/GenBank/DDBJ whole genome shotgun (WGS) entry which is preliminary data.</text>
</comment>
<evidence type="ECO:0000256" key="5">
    <source>
        <dbReference type="ARBA" id="ARBA00023136"/>
    </source>
</evidence>
<dbReference type="AlphaFoldDB" id="A0AA43KFM2"/>
<dbReference type="RefSeq" id="WP_280656243.1">
    <property type="nucleotide sequence ID" value="NZ_JANQDL010000070.1"/>
</dbReference>
<keyword evidence="4 6" id="KW-1133">Transmembrane helix</keyword>
<proteinExistence type="inferred from homology"/>
<evidence type="ECO:0000256" key="6">
    <source>
        <dbReference type="SAM" id="Phobius"/>
    </source>
</evidence>
<evidence type="ECO:0000256" key="2">
    <source>
        <dbReference type="ARBA" id="ARBA00009773"/>
    </source>
</evidence>
<comment type="similarity">
    <text evidence="2">Belongs to the autoinducer-2 exporter (AI-2E) (TC 2.A.86) family.</text>
</comment>
<evidence type="ECO:0000256" key="4">
    <source>
        <dbReference type="ARBA" id="ARBA00022989"/>
    </source>
</evidence>
<evidence type="ECO:0000313" key="8">
    <source>
        <dbReference type="Proteomes" id="UP001159370"/>
    </source>
</evidence>
<gene>
    <name evidence="7" type="ORF">NWP23_10095</name>
</gene>
<name>A0AA43KFM2_9CYAN</name>
<feature type="transmembrane region" description="Helical" evidence="6">
    <location>
        <begin position="301"/>
        <end position="322"/>
    </location>
</feature>
<keyword evidence="3 6" id="KW-0812">Transmembrane</keyword>
<dbReference type="Pfam" id="PF01594">
    <property type="entry name" value="AI-2E_transport"/>
    <property type="match status" value="1"/>
</dbReference>
<comment type="subcellular location">
    <subcellularLocation>
        <location evidence="1">Membrane</location>
        <topology evidence="1">Multi-pass membrane protein</topology>
    </subcellularLocation>
</comment>
<evidence type="ECO:0000313" key="7">
    <source>
        <dbReference type="EMBL" id="MDH6064108.1"/>
    </source>
</evidence>
<evidence type="ECO:0000256" key="1">
    <source>
        <dbReference type="ARBA" id="ARBA00004141"/>
    </source>
</evidence>
<sequence length="346" mass="38649">MKIGQLLGFFALISSLYILWEVRRLLLLLFTAIVLATAISQLVRRFQRSGMQRIWSVWLSILIFVILLIGFFVLIVPPFIEQFQQLVQLFPSGVARIQQMITWLEGTIVGPYVTNLPDINNLIQQVQPLTENLLGQALAFFSTGISATLEFLLVVVLTLMLLVNPQPYRKVFVRCFPLFYRHRVEEILTLCGEGLGNWTIGALIEMVFIGFLSGLGLLILRVPLALAHAVLAGLLNFIPNIGPTLSVILPMTIAFLDTPWKAIAVLILYVLIQNIESYWLTPTVMAAQVALLPAFTLTAQIFFAGFFGALGLVMALPLAVVAKTWIEELVFKDILDKWKETSGCNS</sequence>
<dbReference type="InterPro" id="IPR002549">
    <property type="entry name" value="AI-2E-like"/>
</dbReference>
<keyword evidence="5 6" id="KW-0472">Membrane</keyword>
<dbReference type="EMBL" id="JANQDL010000070">
    <property type="protein sequence ID" value="MDH6064108.1"/>
    <property type="molecule type" value="Genomic_DNA"/>
</dbReference>
<feature type="transmembrane region" description="Helical" evidence="6">
    <location>
        <begin position="138"/>
        <end position="163"/>
    </location>
</feature>
<accession>A0AA43KFM2</accession>
<dbReference type="PANTHER" id="PTHR21716">
    <property type="entry name" value="TRANSMEMBRANE PROTEIN"/>
    <property type="match status" value="1"/>
</dbReference>